<feature type="transmembrane region" description="Helical" evidence="1">
    <location>
        <begin position="384"/>
        <end position="404"/>
    </location>
</feature>
<feature type="transmembrane region" description="Helical" evidence="1">
    <location>
        <begin position="502"/>
        <end position="524"/>
    </location>
</feature>
<feature type="transmembrane region" description="Helical" evidence="1">
    <location>
        <begin position="213"/>
        <end position="231"/>
    </location>
</feature>
<feature type="signal peptide" evidence="2">
    <location>
        <begin position="1"/>
        <end position="21"/>
    </location>
</feature>
<feature type="transmembrane region" description="Helical" evidence="1">
    <location>
        <begin position="545"/>
        <end position="562"/>
    </location>
</feature>
<organism evidence="4">
    <name type="scientific">Spodoptera frugiperda</name>
    <name type="common">Fall armyworm</name>
    <dbReference type="NCBI Taxonomy" id="7108"/>
    <lineage>
        <taxon>Eukaryota</taxon>
        <taxon>Metazoa</taxon>
        <taxon>Ecdysozoa</taxon>
        <taxon>Arthropoda</taxon>
        <taxon>Hexapoda</taxon>
        <taxon>Insecta</taxon>
        <taxon>Pterygota</taxon>
        <taxon>Neoptera</taxon>
        <taxon>Endopterygota</taxon>
        <taxon>Lepidoptera</taxon>
        <taxon>Glossata</taxon>
        <taxon>Ditrysia</taxon>
        <taxon>Noctuoidea</taxon>
        <taxon>Noctuidae</taxon>
        <taxon>Amphipyrinae</taxon>
        <taxon>Spodoptera</taxon>
    </lineage>
</organism>
<protein>
    <submittedName>
        <fullName evidence="4">SFRICE_000847</fullName>
    </submittedName>
</protein>
<dbReference type="AlphaFoldDB" id="A0A2H1WAT4"/>
<gene>
    <name evidence="4" type="ORF">SFRICE_000847</name>
</gene>
<feature type="transmembrane region" description="Helical" evidence="1">
    <location>
        <begin position="251"/>
        <end position="276"/>
    </location>
</feature>
<name>A0A2H1WAT4_SPOFR</name>
<dbReference type="EMBL" id="ODYU01007420">
    <property type="protein sequence ID" value="SOQ50173.1"/>
    <property type="molecule type" value="Genomic_DNA"/>
</dbReference>
<accession>A0A2H1WAT4</accession>
<keyword evidence="1" id="KW-0472">Membrane</keyword>
<evidence type="ECO:0000256" key="2">
    <source>
        <dbReference type="SAM" id="SignalP"/>
    </source>
</evidence>
<feature type="domain" description="Acyltransferase 3" evidence="3">
    <location>
        <begin position="209"/>
        <end position="592"/>
    </location>
</feature>
<feature type="transmembrane region" description="Helical" evidence="1">
    <location>
        <begin position="358"/>
        <end position="377"/>
    </location>
</feature>
<keyword evidence="1" id="KW-1133">Transmembrane helix</keyword>
<keyword evidence="2" id="KW-0732">Signal</keyword>
<feature type="transmembrane region" description="Helical" evidence="1">
    <location>
        <begin position="439"/>
        <end position="456"/>
    </location>
</feature>
<sequence>MDTIHLIFLSLLFVWCHSSSAEVYSLNKSEYALMPPVLHLDSYEDCIQDADWLYCKAEFALVSDEPSPRLAMIQKYSAHRPTHYNHTLLRHGICVTQTCKTFYEEKRDLRSALEACRNESLYNKYQLKALVLDGYECSKDDMGIQYDDVDLYVGVFCLAILVLNLVANFGGIADDDSSFLSCFSISRNWKKLIKPSNVTGDPRFQVLQGIHGFRSMTMYLVIAAHVGVTTLNSPSNTAYVEEMYFYGLNQILLNATVVIQTFLVISSFLLVFIWLIYSEKHEPSWKMVPIQFVVRWVRLTPSYAIVLALTATKLGRMASQPNWNVVGTEIADCRRDWWKHLLYINNYFDDSECMFHTWYLAADTQLYIIGTIAFLLCRNIRVRRLVLGLLLTIGVITPMLHTYFQGLDGVLVNSPEFVVSWFTNDATFHHVYKRGHTNLASYIISMAMGYLTYDLTKNKVDPKSLKKYRYLVWAVFPLGLACCYSGTIFYDSPSPPVYVHLLYAGFMKPLFGFFVGCILVSSVLRLENVYRSVLEWSFWRIPSRLSYGVYLLHLLFVRKYAVTLTATRVVSAWTLIYDVNFVAACTMVAATLFWLLVEAPASNLRQYFFKSDLVKENKKAK</sequence>
<proteinExistence type="predicted"/>
<evidence type="ECO:0000256" key="1">
    <source>
        <dbReference type="SAM" id="Phobius"/>
    </source>
</evidence>
<feature type="transmembrane region" description="Helical" evidence="1">
    <location>
        <begin position="468"/>
        <end position="490"/>
    </location>
</feature>
<keyword evidence="1" id="KW-0812">Transmembrane</keyword>
<dbReference type="InterPro" id="IPR002656">
    <property type="entry name" value="Acyl_transf_3_dom"/>
</dbReference>
<feature type="transmembrane region" description="Helical" evidence="1">
    <location>
        <begin position="151"/>
        <end position="171"/>
    </location>
</feature>
<evidence type="ECO:0000259" key="3">
    <source>
        <dbReference type="Pfam" id="PF01757"/>
    </source>
</evidence>
<evidence type="ECO:0000313" key="4">
    <source>
        <dbReference type="EMBL" id="SOQ50173.1"/>
    </source>
</evidence>
<dbReference type="Pfam" id="PF01757">
    <property type="entry name" value="Acyl_transf_3"/>
    <property type="match status" value="1"/>
</dbReference>
<dbReference type="GO" id="GO:0016747">
    <property type="term" value="F:acyltransferase activity, transferring groups other than amino-acyl groups"/>
    <property type="evidence" value="ECO:0007669"/>
    <property type="project" value="InterPro"/>
</dbReference>
<feature type="chain" id="PRO_5013830114" evidence="2">
    <location>
        <begin position="22"/>
        <end position="621"/>
    </location>
</feature>
<dbReference type="PANTHER" id="PTHR11161">
    <property type="entry name" value="O-ACYLTRANSFERASE"/>
    <property type="match status" value="1"/>
</dbReference>
<reference evidence="4" key="1">
    <citation type="submission" date="2016-07" db="EMBL/GenBank/DDBJ databases">
        <authorList>
            <person name="Bretaudeau A."/>
        </authorList>
    </citation>
    <scope>NUCLEOTIDE SEQUENCE</scope>
    <source>
        <strain evidence="4">Rice</strain>
        <tissue evidence="4">Whole body</tissue>
    </source>
</reference>
<dbReference type="PANTHER" id="PTHR11161:SF22">
    <property type="entry name" value="ACYLTRANSFERASE 3 DOMAIN-CONTAINING PROTEIN-RELATED"/>
    <property type="match status" value="1"/>
</dbReference>
<feature type="transmembrane region" description="Helical" evidence="1">
    <location>
        <begin position="574"/>
        <end position="597"/>
    </location>
</feature>
<dbReference type="InterPro" id="IPR052728">
    <property type="entry name" value="O2_lipid_transport_reg"/>
</dbReference>